<dbReference type="AlphaFoldDB" id="A0A3B1D769"/>
<proteinExistence type="predicted"/>
<dbReference type="Gene3D" id="2.30.30.40">
    <property type="entry name" value="SH3 Domains"/>
    <property type="match status" value="1"/>
</dbReference>
<dbReference type="Gene3D" id="3.40.50.2300">
    <property type="match status" value="1"/>
</dbReference>
<dbReference type="Pfam" id="PF01584">
    <property type="entry name" value="CheW"/>
    <property type="match status" value="1"/>
</dbReference>
<evidence type="ECO:0000259" key="6">
    <source>
        <dbReference type="PROSITE" id="PS50109"/>
    </source>
</evidence>
<organism evidence="10">
    <name type="scientific">hydrothermal vent metagenome</name>
    <dbReference type="NCBI Taxonomy" id="652676"/>
    <lineage>
        <taxon>unclassified sequences</taxon>
        <taxon>metagenomes</taxon>
        <taxon>ecological metagenomes</taxon>
    </lineage>
</organism>
<feature type="domain" description="Response regulatory" evidence="7">
    <location>
        <begin position="777"/>
        <end position="893"/>
    </location>
</feature>
<dbReference type="FunFam" id="3.30.565.10:FF:000016">
    <property type="entry name" value="Chemotaxis protein CheA, putative"/>
    <property type="match status" value="1"/>
</dbReference>
<evidence type="ECO:0000256" key="5">
    <source>
        <dbReference type="ARBA" id="ARBA00022777"/>
    </source>
</evidence>
<evidence type="ECO:0000256" key="2">
    <source>
        <dbReference type="ARBA" id="ARBA00012438"/>
    </source>
</evidence>
<dbReference type="SUPFAM" id="SSF50341">
    <property type="entry name" value="CheW-like"/>
    <property type="match status" value="1"/>
</dbReference>
<dbReference type="SMART" id="SM00448">
    <property type="entry name" value="REC"/>
    <property type="match status" value="1"/>
</dbReference>
<dbReference type="InterPro" id="IPR004358">
    <property type="entry name" value="Sig_transdc_His_kin-like_C"/>
</dbReference>
<dbReference type="InterPro" id="IPR036641">
    <property type="entry name" value="HPT_dom_sf"/>
</dbReference>
<dbReference type="Pfam" id="PF00072">
    <property type="entry name" value="Response_reg"/>
    <property type="match status" value="1"/>
</dbReference>
<evidence type="ECO:0000259" key="7">
    <source>
        <dbReference type="PROSITE" id="PS50110"/>
    </source>
</evidence>
<gene>
    <name evidence="10" type="ORF">MNBD_NITROSPIRAE01-1139</name>
</gene>
<dbReference type="SMART" id="SM00073">
    <property type="entry name" value="HPT"/>
    <property type="match status" value="2"/>
</dbReference>
<accession>A0A3B1D769</accession>
<dbReference type="SMART" id="SM01231">
    <property type="entry name" value="H-kinase_dim"/>
    <property type="match status" value="1"/>
</dbReference>
<dbReference type="PROSITE" id="PS50109">
    <property type="entry name" value="HIS_KIN"/>
    <property type="match status" value="1"/>
</dbReference>
<dbReference type="PROSITE" id="PS50894">
    <property type="entry name" value="HPT"/>
    <property type="match status" value="1"/>
</dbReference>
<evidence type="ECO:0000259" key="8">
    <source>
        <dbReference type="PROSITE" id="PS50851"/>
    </source>
</evidence>
<protein>
    <recommendedName>
        <fullName evidence="2">histidine kinase</fullName>
        <ecNumber evidence="2">2.7.13.3</ecNumber>
    </recommendedName>
</protein>
<dbReference type="Gene3D" id="3.30.565.10">
    <property type="entry name" value="Histidine kinase-like ATPase, C-terminal domain"/>
    <property type="match status" value="1"/>
</dbReference>
<evidence type="ECO:0000256" key="1">
    <source>
        <dbReference type="ARBA" id="ARBA00000085"/>
    </source>
</evidence>
<evidence type="ECO:0000259" key="9">
    <source>
        <dbReference type="PROSITE" id="PS50894"/>
    </source>
</evidence>
<keyword evidence="5 10" id="KW-0418">Kinase</keyword>
<name>A0A3B1D769_9ZZZZ</name>
<dbReference type="InterPro" id="IPR008207">
    <property type="entry name" value="Sig_transdc_His_kin_Hpt_dom"/>
</dbReference>
<dbReference type="SUPFAM" id="SSF55874">
    <property type="entry name" value="ATPase domain of HSP90 chaperone/DNA topoisomerase II/histidine kinase"/>
    <property type="match status" value="1"/>
</dbReference>
<dbReference type="SUPFAM" id="SSF47226">
    <property type="entry name" value="Histidine-containing phosphotransfer domain, HPT domain"/>
    <property type="match status" value="2"/>
</dbReference>
<dbReference type="SMART" id="SM00387">
    <property type="entry name" value="HATPase_c"/>
    <property type="match status" value="1"/>
</dbReference>
<dbReference type="InterPro" id="IPR036890">
    <property type="entry name" value="HATPase_C_sf"/>
</dbReference>
<dbReference type="InterPro" id="IPR002545">
    <property type="entry name" value="CheW-lke_dom"/>
</dbReference>
<dbReference type="GO" id="GO:0005737">
    <property type="term" value="C:cytoplasm"/>
    <property type="evidence" value="ECO:0007669"/>
    <property type="project" value="InterPro"/>
</dbReference>
<dbReference type="Pfam" id="PF02518">
    <property type="entry name" value="HATPase_c"/>
    <property type="match status" value="1"/>
</dbReference>
<evidence type="ECO:0000256" key="3">
    <source>
        <dbReference type="ARBA" id="ARBA00022553"/>
    </source>
</evidence>
<dbReference type="PANTHER" id="PTHR43395:SF1">
    <property type="entry name" value="CHEMOTAXIS PROTEIN CHEA"/>
    <property type="match status" value="1"/>
</dbReference>
<dbReference type="InterPro" id="IPR036061">
    <property type="entry name" value="CheW-like_dom_sf"/>
</dbReference>
<dbReference type="SMART" id="SM00260">
    <property type="entry name" value="CheW"/>
    <property type="match status" value="1"/>
</dbReference>
<dbReference type="InterPro" id="IPR011006">
    <property type="entry name" value="CheY-like_superfamily"/>
</dbReference>
<keyword evidence="3" id="KW-0597">Phosphoprotein</keyword>
<comment type="catalytic activity">
    <reaction evidence="1">
        <text>ATP + protein L-histidine = ADP + protein N-phospho-L-histidine.</text>
        <dbReference type="EC" id="2.7.13.3"/>
    </reaction>
</comment>
<dbReference type="PRINTS" id="PR00344">
    <property type="entry name" value="BCTRLSENSOR"/>
</dbReference>
<reference evidence="10" key="1">
    <citation type="submission" date="2018-06" db="EMBL/GenBank/DDBJ databases">
        <authorList>
            <person name="Zhirakovskaya E."/>
        </authorList>
    </citation>
    <scope>NUCLEOTIDE SEQUENCE</scope>
</reference>
<dbReference type="EC" id="2.7.13.3" evidence="2"/>
<sequence>MVSDLSQADFQRIFSVFKLECDEHIQALSRGLIALEENPEQHDLIEAIFRDAHSLKGAARMLHLSGIERIAHAIETMLGRVKNRQMLLSSEVNDLILKGLDAVETIIQRIDAGAPEETLDLSQLFQKLEDFSNSDQSPRKKPSSAKVKKSSKKIASVLKGDLKLFSEETLAAHQKLVKDFQKLRKQPGDLKMIKSAYEKTHILKGSARIVKHILMGDLAEKMEGLLRAALDTKSMLSEKMCADLHAAAAYIKIFIAQVVTKKKAEKPSGFDGVCAALDDARISLFSSSNKKESIAALPMTRVSKKIEKKQVKTIANTVRVSSEKLDHLMGQAGELLVLKLKARQRLKDTQEIITDYNFLNREIKNKAGRFGKVDREEAALSKDPNCDGDSQWSIGERCSGISDRLESLEKALFDDFRQFSAVIERLQDDVRKTRLFPFQTVLDIFPRMVRDLAASVKKKVKLRTSGGNIELDKYILEEIKDPLMHIIRNCIDHGIESPALRARLKKTVVGQIQIDVSHKGNHAVIQVSDDGCGIDLAQIKISAIKKGLYEEGEINLMKEKQILNLIFHSGFSTRAMITDISGRGVGMDVVKSNIEKLNGTIEIETLASKGSTFVMTIPLTLSTTQCLKISVSGAMFFLPVNKVERIINVLENDLSVIEGYPVVNYAGSYIPYVHMREILEVPNMIFESDKRPVAILKAGKTLVAFAMDDFLGEEEILMKGLGNYMKRVRHISGVTIMRDGRISPILNVTDMMNTVLLRGISHSKIKVEQEIRRSTKCVLVVDDSVMTRTLAKNILESYGFDVVTAVDGEDAFLKLEETVVDLIVSDVQMPNMDGFAFTRRLKQDESMKHIPVVLVTALESEGDKKEGIEVGADAYIMKSAFDQSNLVSTIQSLL</sequence>
<dbReference type="EMBL" id="UOGF01000094">
    <property type="protein sequence ID" value="VAX32673.1"/>
    <property type="molecule type" value="Genomic_DNA"/>
</dbReference>
<dbReference type="InterPro" id="IPR004105">
    <property type="entry name" value="CheA-like_dim"/>
</dbReference>
<dbReference type="PROSITE" id="PS50851">
    <property type="entry name" value="CHEW"/>
    <property type="match status" value="1"/>
</dbReference>
<feature type="domain" description="HPt" evidence="9">
    <location>
        <begin position="6"/>
        <end position="113"/>
    </location>
</feature>
<evidence type="ECO:0000256" key="4">
    <source>
        <dbReference type="ARBA" id="ARBA00022679"/>
    </source>
</evidence>
<evidence type="ECO:0000313" key="10">
    <source>
        <dbReference type="EMBL" id="VAX32673.1"/>
    </source>
</evidence>
<dbReference type="InterPro" id="IPR005467">
    <property type="entry name" value="His_kinase_dom"/>
</dbReference>
<dbReference type="SUPFAM" id="SSF52172">
    <property type="entry name" value="CheY-like"/>
    <property type="match status" value="1"/>
</dbReference>
<dbReference type="Gene3D" id="1.10.287.560">
    <property type="entry name" value="Histidine kinase CheA-like, homodimeric domain"/>
    <property type="match status" value="1"/>
</dbReference>
<dbReference type="PROSITE" id="PS50110">
    <property type="entry name" value="RESPONSE_REGULATORY"/>
    <property type="match status" value="1"/>
</dbReference>
<dbReference type="InterPro" id="IPR001789">
    <property type="entry name" value="Sig_transdc_resp-reg_receiver"/>
</dbReference>
<dbReference type="InterPro" id="IPR037006">
    <property type="entry name" value="CheA-like_homodim_sf"/>
</dbReference>
<dbReference type="GO" id="GO:0000155">
    <property type="term" value="F:phosphorelay sensor kinase activity"/>
    <property type="evidence" value="ECO:0007669"/>
    <property type="project" value="InterPro"/>
</dbReference>
<dbReference type="GO" id="GO:0006935">
    <property type="term" value="P:chemotaxis"/>
    <property type="evidence" value="ECO:0007669"/>
    <property type="project" value="InterPro"/>
</dbReference>
<feature type="domain" description="Histidine kinase" evidence="6">
    <location>
        <begin position="417"/>
        <end position="621"/>
    </location>
</feature>
<dbReference type="PANTHER" id="PTHR43395">
    <property type="entry name" value="SENSOR HISTIDINE KINASE CHEA"/>
    <property type="match status" value="1"/>
</dbReference>
<dbReference type="InterPro" id="IPR003594">
    <property type="entry name" value="HATPase_dom"/>
</dbReference>
<dbReference type="CDD" id="cd00088">
    <property type="entry name" value="HPT"/>
    <property type="match status" value="1"/>
</dbReference>
<dbReference type="InterPro" id="IPR051315">
    <property type="entry name" value="Bact_Chemotaxis_CheA"/>
</dbReference>
<feature type="domain" description="CheW-like" evidence="8">
    <location>
        <begin position="623"/>
        <end position="757"/>
    </location>
</feature>
<keyword evidence="4" id="KW-0808">Transferase</keyword>
<dbReference type="Gene3D" id="1.20.120.160">
    <property type="entry name" value="HPT domain"/>
    <property type="match status" value="2"/>
</dbReference>
<dbReference type="Pfam" id="PF01627">
    <property type="entry name" value="Hpt"/>
    <property type="match status" value="1"/>
</dbReference>